<dbReference type="GO" id="GO:0003724">
    <property type="term" value="F:RNA helicase activity"/>
    <property type="evidence" value="ECO:0007669"/>
    <property type="project" value="UniProtKB-EC"/>
</dbReference>
<evidence type="ECO:0000256" key="7">
    <source>
        <dbReference type="RuleBase" id="RU000492"/>
    </source>
</evidence>
<accession>A0AA36G0L3</accession>
<dbReference type="PROSITE" id="PS51192">
    <property type="entry name" value="HELICASE_ATP_BIND_1"/>
    <property type="match status" value="1"/>
</dbReference>
<protein>
    <recommendedName>
        <fullName evidence="1">RNA helicase</fullName>
        <ecNumber evidence="1">3.6.4.13</ecNumber>
    </recommendedName>
</protein>
<name>A0AA36G0L3_9BILA</name>
<keyword evidence="4 7" id="KW-0347">Helicase</keyword>
<feature type="domain" description="Helicase ATP-binding" evidence="9">
    <location>
        <begin position="207"/>
        <end position="384"/>
    </location>
</feature>
<dbReference type="InterPro" id="IPR014001">
    <property type="entry name" value="Helicase_ATP-bd"/>
</dbReference>
<dbReference type="PROSITE" id="PS00039">
    <property type="entry name" value="DEAD_ATP_HELICASE"/>
    <property type="match status" value="1"/>
</dbReference>
<feature type="short sequence motif" description="Q motif" evidence="6">
    <location>
        <begin position="176"/>
        <end position="204"/>
    </location>
</feature>
<dbReference type="SUPFAM" id="SSF52540">
    <property type="entry name" value="P-loop containing nucleoside triphosphate hydrolases"/>
    <property type="match status" value="1"/>
</dbReference>
<keyword evidence="2 7" id="KW-0547">Nucleotide-binding</keyword>
<comment type="caution">
    <text evidence="12">The sequence shown here is derived from an EMBL/GenBank/DDBJ whole genome shotgun (WGS) entry which is preliminary data.</text>
</comment>
<evidence type="ECO:0000259" key="9">
    <source>
        <dbReference type="PROSITE" id="PS51192"/>
    </source>
</evidence>
<dbReference type="GO" id="GO:0003676">
    <property type="term" value="F:nucleic acid binding"/>
    <property type="evidence" value="ECO:0007669"/>
    <property type="project" value="InterPro"/>
</dbReference>
<evidence type="ECO:0000256" key="2">
    <source>
        <dbReference type="ARBA" id="ARBA00022741"/>
    </source>
</evidence>
<dbReference type="CDD" id="cd18787">
    <property type="entry name" value="SF2_C_DEAD"/>
    <property type="match status" value="1"/>
</dbReference>
<dbReference type="GO" id="GO:0043186">
    <property type="term" value="C:P granule"/>
    <property type="evidence" value="ECO:0007669"/>
    <property type="project" value="UniProtKB-ARBA"/>
</dbReference>
<gene>
    <name evidence="12" type="ORF">MSPICULIGERA_LOCUS12405</name>
</gene>
<evidence type="ECO:0000256" key="6">
    <source>
        <dbReference type="PROSITE-ProRule" id="PRU00552"/>
    </source>
</evidence>
<dbReference type="SMART" id="SM00487">
    <property type="entry name" value="DEXDc"/>
    <property type="match status" value="1"/>
</dbReference>
<dbReference type="PANTHER" id="PTHR47958">
    <property type="entry name" value="ATP-DEPENDENT RNA HELICASE DBP3"/>
    <property type="match status" value="1"/>
</dbReference>
<evidence type="ECO:0000313" key="13">
    <source>
        <dbReference type="Proteomes" id="UP001177023"/>
    </source>
</evidence>
<sequence length="566" mass="62072">MQRCIDFGTTTGGFGGSSQISEADARPLGTEGVESNNSTGFHAYLVKRGSPSTKPSDETESSIARYDSTVSRGTSGALSRQGTAKLLWKYRDAPSHGDNRESGYGGFGNGGFGRPVKPCYPKQGYNPPKSKRTDDGITSERPFVPDTVSLDDLFNRLKIEPGIRFKEFFDSEVKMTSFDELGLPKSVMANITRAKYTKPTPVQQYSMAVIAKGHDLMACSQTGSGKTAAFLLPIIKSLIEKLDIAPPGEIAYPRCVILAPTRELADQLFNEVRKFTVKTPLRLERIYGGTQTNYFADKVKVGPTIIVCTLGRLLEFLRLNYVSLDELRFLVIDEADKMLDQRGFHLEVERAEHVELAVDKIGSANKCIKQIIVDIPTSKKLVMLRGLLLQDQAMPPEGGGDSIRRTLIFVNTKTMAKKLATLLSDDGFTVGSLHADISQRCRHTTINAFRSGKVPILIATGVAERGLDIRGVDHVVNYELPSGPAVTATATYVQRIGRTGRVGNNGLATSFFDKATDISIVDDLIQVLVEAQQVVPDFLARLKRGVRPFGGFYRSAATEETDEELW</sequence>
<feature type="domain" description="Helicase C-terminal" evidence="10">
    <location>
        <begin position="395"/>
        <end position="543"/>
    </location>
</feature>
<organism evidence="12 13">
    <name type="scientific">Mesorhabditis spiculigera</name>
    <dbReference type="NCBI Taxonomy" id="96644"/>
    <lineage>
        <taxon>Eukaryota</taxon>
        <taxon>Metazoa</taxon>
        <taxon>Ecdysozoa</taxon>
        <taxon>Nematoda</taxon>
        <taxon>Chromadorea</taxon>
        <taxon>Rhabditida</taxon>
        <taxon>Rhabditina</taxon>
        <taxon>Rhabditomorpha</taxon>
        <taxon>Rhabditoidea</taxon>
        <taxon>Rhabditidae</taxon>
        <taxon>Mesorhabditinae</taxon>
        <taxon>Mesorhabditis</taxon>
    </lineage>
</organism>
<evidence type="ECO:0000256" key="8">
    <source>
        <dbReference type="SAM" id="MobiDB-lite"/>
    </source>
</evidence>
<evidence type="ECO:0000313" key="12">
    <source>
        <dbReference type="EMBL" id="CAJ0574064.1"/>
    </source>
</evidence>
<dbReference type="Pfam" id="PF00271">
    <property type="entry name" value="Helicase_C"/>
    <property type="match status" value="1"/>
</dbReference>
<feature type="non-terminal residue" evidence="12">
    <location>
        <position position="1"/>
    </location>
</feature>
<evidence type="ECO:0000256" key="5">
    <source>
        <dbReference type="ARBA" id="ARBA00022840"/>
    </source>
</evidence>
<feature type="domain" description="DEAD-box RNA helicase Q" evidence="11">
    <location>
        <begin position="176"/>
        <end position="204"/>
    </location>
</feature>
<dbReference type="SMART" id="SM00490">
    <property type="entry name" value="HELICc"/>
    <property type="match status" value="1"/>
</dbReference>
<dbReference type="EC" id="3.6.4.13" evidence="1"/>
<evidence type="ECO:0000256" key="3">
    <source>
        <dbReference type="ARBA" id="ARBA00022801"/>
    </source>
</evidence>
<feature type="region of interest" description="Disordered" evidence="8">
    <location>
        <begin position="120"/>
        <end position="142"/>
    </location>
</feature>
<dbReference type="InterPro" id="IPR014014">
    <property type="entry name" value="RNA_helicase_DEAD_Q_motif"/>
</dbReference>
<dbReference type="Proteomes" id="UP001177023">
    <property type="component" value="Unassembled WGS sequence"/>
</dbReference>
<dbReference type="PROSITE" id="PS51194">
    <property type="entry name" value="HELICASE_CTER"/>
    <property type="match status" value="1"/>
</dbReference>
<dbReference type="GO" id="GO:0005524">
    <property type="term" value="F:ATP binding"/>
    <property type="evidence" value="ECO:0007669"/>
    <property type="project" value="UniProtKB-KW"/>
</dbReference>
<dbReference type="InterPro" id="IPR001650">
    <property type="entry name" value="Helicase_C-like"/>
</dbReference>
<dbReference type="Gene3D" id="3.40.50.300">
    <property type="entry name" value="P-loop containing nucleotide triphosphate hydrolases"/>
    <property type="match status" value="2"/>
</dbReference>
<keyword evidence="13" id="KW-1185">Reference proteome</keyword>
<keyword evidence="5 7" id="KW-0067">ATP-binding</keyword>
<dbReference type="InterPro" id="IPR027417">
    <property type="entry name" value="P-loop_NTPase"/>
</dbReference>
<evidence type="ECO:0000259" key="10">
    <source>
        <dbReference type="PROSITE" id="PS51194"/>
    </source>
</evidence>
<evidence type="ECO:0000256" key="4">
    <source>
        <dbReference type="ARBA" id="ARBA00022806"/>
    </source>
</evidence>
<dbReference type="InterPro" id="IPR000629">
    <property type="entry name" value="RNA-helicase_DEAD-box_CS"/>
</dbReference>
<dbReference type="AlphaFoldDB" id="A0AA36G0L3"/>
<comment type="similarity">
    <text evidence="7">Belongs to the DEAD box helicase family.</text>
</comment>
<dbReference type="InterPro" id="IPR011545">
    <property type="entry name" value="DEAD/DEAH_box_helicase_dom"/>
</dbReference>
<feature type="compositionally biased region" description="Polar residues" evidence="8">
    <location>
        <begin position="68"/>
        <end position="78"/>
    </location>
</feature>
<feature type="region of interest" description="Disordered" evidence="8">
    <location>
        <begin position="1"/>
        <end position="78"/>
    </location>
</feature>
<dbReference type="Pfam" id="PF00270">
    <property type="entry name" value="DEAD"/>
    <property type="match status" value="1"/>
</dbReference>
<dbReference type="PROSITE" id="PS51195">
    <property type="entry name" value="Q_MOTIF"/>
    <property type="match status" value="1"/>
</dbReference>
<evidence type="ECO:0000259" key="11">
    <source>
        <dbReference type="PROSITE" id="PS51195"/>
    </source>
</evidence>
<reference evidence="12" key="1">
    <citation type="submission" date="2023-06" db="EMBL/GenBank/DDBJ databases">
        <authorList>
            <person name="Delattre M."/>
        </authorList>
    </citation>
    <scope>NUCLEOTIDE SEQUENCE</scope>
    <source>
        <strain evidence="12">AF72</strain>
    </source>
</reference>
<dbReference type="GO" id="GO:0016787">
    <property type="term" value="F:hydrolase activity"/>
    <property type="evidence" value="ECO:0007669"/>
    <property type="project" value="UniProtKB-KW"/>
</dbReference>
<evidence type="ECO:0000256" key="1">
    <source>
        <dbReference type="ARBA" id="ARBA00012552"/>
    </source>
</evidence>
<dbReference type="EMBL" id="CATQJA010002626">
    <property type="protein sequence ID" value="CAJ0574064.1"/>
    <property type="molecule type" value="Genomic_DNA"/>
</dbReference>
<keyword evidence="3 7" id="KW-0378">Hydrolase</keyword>
<proteinExistence type="inferred from homology"/>